<dbReference type="InterPro" id="IPR016032">
    <property type="entry name" value="Sig_transdc_resp-reg_C-effctor"/>
</dbReference>
<dbReference type="CDD" id="cd00383">
    <property type="entry name" value="trans_reg_C"/>
    <property type="match status" value="1"/>
</dbReference>
<proteinExistence type="predicted"/>
<evidence type="ECO:0000256" key="3">
    <source>
        <dbReference type="ARBA" id="ARBA00023015"/>
    </source>
</evidence>
<dbReference type="SUPFAM" id="SSF46894">
    <property type="entry name" value="C-terminal effector domain of the bipartite response regulators"/>
    <property type="match status" value="1"/>
</dbReference>
<name>A0ABT2F8Q2_9STRE</name>
<dbReference type="SUPFAM" id="SSF52172">
    <property type="entry name" value="CheY-like"/>
    <property type="match status" value="1"/>
</dbReference>
<keyword evidence="4 7" id="KW-0238">DNA-binding</keyword>
<dbReference type="Gene3D" id="3.40.50.2300">
    <property type="match status" value="1"/>
</dbReference>
<feature type="modified residue" description="4-aspartylphosphate" evidence="6">
    <location>
        <position position="53"/>
    </location>
</feature>
<evidence type="ECO:0000256" key="7">
    <source>
        <dbReference type="PROSITE-ProRule" id="PRU01091"/>
    </source>
</evidence>
<dbReference type="PROSITE" id="PS51755">
    <property type="entry name" value="OMPR_PHOB"/>
    <property type="match status" value="1"/>
</dbReference>
<evidence type="ECO:0000256" key="1">
    <source>
        <dbReference type="ARBA" id="ARBA00022553"/>
    </source>
</evidence>
<dbReference type="Gene3D" id="1.10.10.10">
    <property type="entry name" value="Winged helix-like DNA-binding domain superfamily/Winged helix DNA-binding domain"/>
    <property type="match status" value="1"/>
</dbReference>
<evidence type="ECO:0000313" key="11">
    <source>
        <dbReference type="Proteomes" id="UP001206548"/>
    </source>
</evidence>
<dbReference type="Gene3D" id="6.10.250.690">
    <property type="match status" value="1"/>
</dbReference>
<dbReference type="PROSITE" id="PS50110">
    <property type="entry name" value="RESPONSE_REGULATORY"/>
    <property type="match status" value="1"/>
</dbReference>
<keyword evidence="5" id="KW-0804">Transcription</keyword>
<dbReference type="RefSeq" id="WP_259139268.1">
    <property type="nucleotide sequence ID" value="NZ_JANUXX010000010.1"/>
</dbReference>
<keyword evidence="1 6" id="KW-0597">Phosphoprotein</keyword>
<keyword evidence="2" id="KW-0902">Two-component regulatory system</keyword>
<dbReference type="InterPro" id="IPR001867">
    <property type="entry name" value="OmpR/PhoB-type_DNA-bd"/>
</dbReference>
<dbReference type="Proteomes" id="UP001206548">
    <property type="component" value="Unassembled WGS sequence"/>
</dbReference>
<reference evidence="10 11" key="1">
    <citation type="journal article" date="2023" name="Int. J. Syst. Evol. Microbiol.">
        <title>Streptococcus sciuri sp. nov., Staphylococcus marylandisciuri sp. nov. and Staphylococcus americanisciuri sp. nov., isolated from faeces of eastern grey squirrel (Sciurus carolinensis).</title>
        <authorList>
            <person name="Volokhov D.V."/>
            <person name="Zagorodnyaya T.A."/>
            <person name="Furtak V.A."/>
            <person name="Nattanmai G."/>
            <person name="Randall L."/>
            <person name="Jose S."/>
            <person name="Gao Y."/>
            <person name="Eisenberg T."/>
            <person name="Delmonte P."/>
            <person name="Blom J."/>
            <person name="Mitchell K.K."/>
        </authorList>
    </citation>
    <scope>NUCLEOTIDE SEQUENCE [LARGE SCALE GENOMIC DNA]</scope>
    <source>
        <strain evidence="10 11">SQ9-PEA</strain>
    </source>
</reference>
<accession>A0ABT2F8Q2</accession>
<evidence type="ECO:0000256" key="6">
    <source>
        <dbReference type="PROSITE-ProRule" id="PRU00169"/>
    </source>
</evidence>
<dbReference type="InterPro" id="IPR036388">
    <property type="entry name" value="WH-like_DNA-bd_sf"/>
</dbReference>
<dbReference type="EMBL" id="JANUXX010000010">
    <property type="protein sequence ID" value="MCS4488856.1"/>
    <property type="molecule type" value="Genomic_DNA"/>
</dbReference>
<dbReference type="InterPro" id="IPR039420">
    <property type="entry name" value="WalR-like"/>
</dbReference>
<keyword evidence="3" id="KW-0805">Transcription regulation</keyword>
<evidence type="ECO:0000256" key="4">
    <source>
        <dbReference type="ARBA" id="ARBA00023125"/>
    </source>
</evidence>
<sequence length="229" mass="25760">MKKKVLIIEAEKSLARLLSLELMNEGHIAEIAHSAQSGLKRALEKEYNLILLDLGVSNESDKTLIHQLQEKQSGHIIIIMSRDSALNAVSVLEDGADAYVTRPFAIGELMAHVHAIFRRQNKINQDSSIETKVIAHDLVLNKQNRSVRRGNREIPLTKREFDLLSILLQNVGQAMSRESLLEGVWQYDLGAKTNVVDVYVRYLRGKIDVPGKDSLIQTVRGVGYIIRDN</sequence>
<keyword evidence="11" id="KW-1185">Reference proteome</keyword>
<evidence type="ECO:0000259" key="8">
    <source>
        <dbReference type="PROSITE" id="PS50110"/>
    </source>
</evidence>
<dbReference type="PANTHER" id="PTHR48111:SF22">
    <property type="entry name" value="REGULATOR OF RPOS"/>
    <property type="match status" value="1"/>
</dbReference>
<evidence type="ECO:0000256" key="5">
    <source>
        <dbReference type="ARBA" id="ARBA00023163"/>
    </source>
</evidence>
<dbReference type="Pfam" id="PF00486">
    <property type="entry name" value="Trans_reg_C"/>
    <property type="match status" value="1"/>
</dbReference>
<evidence type="ECO:0000313" key="10">
    <source>
        <dbReference type="EMBL" id="MCS4488856.1"/>
    </source>
</evidence>
<dbReference type="PANTHER" id="PTHR48111">
    <property type="entry name" value="REGULATOR OF RPOS"/>
    <property type="match status" value="1"/>
</dbReference>
<comment type="caution">
    <text evidence="10">The sequence shown here is derived from an EMBL/GenBank/DDBJ whole genome shotgun (WGS) entry which is preliminary data.</text>
</comment>
<feature type="domain" description="Response regulatory" evidence="8">
    <location>
        <begin position="4"/>
        <end position="117"/>
    </location>
</feature>
<dbReference type="SMART" id="SM00448">
    <property type="entry name" value="REC"/>
    <property type="match status" value="1"/>
</dbReference>
<gene>
    <name evidence="10" type="ORF">NXS10_07805</name>
</gene>
<dbReference type="SMART" id="SM00862">
    <property type="entry name" value="Trans_reg_C"/>
    <property type="match status" value="1"/>
</dbReference>
<feature type="domain" description="OmpR/PhoB-type" evidence="9">
    <location>
        <begin position="129"/>
        <end position="228"/>
    </location>
</feature>
<evidence type="ECO:0000256" key="2">
    <source>
        <dbReference type="ARBA" id="ARBA00023012"/>
    </source>
</evidence>
<protein>
    <submittedName>
        <fullName evidence="10">Response regulator transcription factor</fullName>
    </submittedName>
</protein>
<dbReference type="Pfam" id="PF00072">
    <property type="entry name" value="Response_reg"/>
    <property type="match status" value="1"/>
</dbReference>
<evidence type="ECO:0000259" key="9">
    <source>
        <dbReference type="PROSITE" id="PS51755"/>
    </source>
</evidence>
<dbReference type="InterPro" id="IPR011006">
    <property type="entry name" value="CheY-like_superfamily"/>
</dbReference>
<organism evidence="10 11">
    <name type="scientific">Streptococcus sciuri</name>
    <dbReference type="NCBI Taxonomy" id="2973939"/>
    <lineage>
        <taxon>Bacteria</taxon>
        <taxon>Bacillati</taxon>
        <taxon>Bacillota</taxon>
        <taxon>Bacilli</taxon>
        <taxon>Lactobacillales</taxon>
        <taxon>Streptococcaceae</taxon>
        <taxon>Streptococcus</taxon>
    </lineage>
</organism>
<dbReference type="InterPro" id="IPR001789">
    <property type="entry name" value="Sig_transdc_resp-reg_receiver"/>
</dbReference>
<feature type="DNA-binding region" description="OmpR/PhoB-type" evidence="7">
    <location>
        <begin position="129"/>
        <end position="228"/>
    </location>
</feature>